<dbReference type="InterPro" id="IPR027884">
    <property type="entry name" value="DUF4614"/>
</dbReference>
<feature type="compositionally biased region" description="Low complexity" evidence="1">
    <location>
        <begin position="313"/>
        <end position="332"/>
    </location>
</feature>
<dbReference type="Pfam" id="PF15391">
    <property type="entry name" value="DUF4614"/>
    <property type="match status" value="1"/>
</dbReference>
<reference evidence="3" key="3">
    <citation type="submission" date="2025-09" db="UniProtKB">
        <authorList>
            <consortium name="Ensembl"/>
        </authorList>
    </citation>
    <scope>IDENTIFICATION</scope>
</reference>
<dbReference type="KEGG" id="sfm:108919782"/>
<dbReference type="PANTHER" id="PTHR22409">
    <property type="entry name" value="CHROMOSOME 19 OPEN READING FRAME 44"/>
    <property type="match status" value="1"/>
</dbReference>
<reference evidence="3 4" key="1">
    <citation type="submission" date="2019-04" db="EMBL/GenBank/DDBJ databases">
        <authorList>
            <consortium name="Wellcome Sanger Institute Data Sharing"/>
        </authorList>
    </citation>
    <scope>NUCLEOTIDE SEQUENCE [LARGE SCALE GENOMIC DNA]</scope>
</reference>
<feature type="region of interest" description="Disordered" evidence="1">
    <location>
        <begin position="266"/>
        <end position="380"/>
    </location>
</feature>
<gene>
    <name evidence="3" type="primary">c9h19orf44</name>
</gene>
<organism evidence="3 4">
    <name type="scientific">Scleropages formosus</name>
    <name type="common">Asian bonytongue</name>
    <name type="synonym">Osteoglossum formosum</name>
    <dbReference type="NCBI Taxonomy" id="113540"/>
    <lineage>
        <taxon>Eukaryota</taxon>
        <taxon>Metazoa</taxon>
        <taxon>Chordata</taxon>
        <taxon>Craniata</taxon>
        <taxon>Vertebrata</taxon>
        <taxon>Euteleostomi</taxon>
        <taxon>Actinopterygii</taxon>
        <taxon>Neopterygii</taxon>
        <taxon>Teleostei</taxon>
        <taxon>Osteoglossocephala</taxon>
        <taxon>Osteoglossomorpha</taxon>
        <taxon>Osteoglossiformes</taxon>
        <taxon>Osteoglossidae</taxon>
        <taxon>Scleropages</taxon>
    </lineage>
</organism>
<feature type="region of interest" description="Disordered" evidence="1">
    <location>
        <begin position="76"/>
        <end position="109"/>
    </location>
</feature>
<proteinExistence type="predicted"/>
<feature type="compositionally biased region" description="Low complexity" evidence="1">
    <location>
        <begin position="341"/>
        <end position="354"/>
    </location>
</feature>
<dbReference type="GeneID" id="108919782"/>
<feature type="compositionally biased region" description="Basic and acidic residues" evidence="1">
    <location>
        <begin position="471"/>
        <end position="483"/>
    </location>
</feature>
<feature type="compositionally biased region" description="Polar residues" evidence="1">
    <location>
        <begin position="272"/>
        <end position="300"/>
    </location>
</feature>
<dbReference type="RefSeq" id="XP_018583568.2">
    <property type="nucleotide sequence ID" value="XM_018728052.2"/>
</dbReference>
<sequence>MWNRSGSGSRAKSSALERAMAHLQRQRGPTRTDRLVVQMPAAAAAELQEHLGSLTKMTHTRISEAARSRLFRNLGDISSDESAPEQQLVDAGRGGREDPAAAGGTRSPVVSRFLKKASFPQLTSSNPSLEMIETTEGRSAGTGLGQHRSQSLALSRLALVEDRIRSRRQATSGSGAGADPPPPAAAESSAESSRSGVEPSVKGSRFLKKRDGPAILRKDPNVTAASSCTAPQPKFVSKGVNLDSDEEDMKKLLGNYVHSDEILLDEGRPVPQDTSVPSQQFSKITSIKGKSQSPSDSSYGSEEPSDKVNFQGSSSYSVESASVVGSLSSSPSNITTTGKTLSSSPQLLRPSQSSVGAPSDVRSLDELFVDGPPSTDSTCEKSILSDEFKINVMTLDDLAPDVSGTSQTSKKEAKTTVNAFEETKSSSHSPKGVDANEEVTEGELEPAEADYESDFESEIKTETEQNVSDTSELRGARSRDRTASSEGQDSVSERLQQHDLSSQSEREGEAPRSELNLIQSGANKYSESRSSCSRGSYSRIASEAITPLQRECTPSESRNVRDTATQTQADGLSYTCSTGMATLGPLGGISYTDPTPVASGIVCTEALEAFTAYNPAVLVLNDMLRQQLALTRQFVETSRHLHNSVLESLGPANYHYATLRDTKEFIKSHKPPRLTMEEALEEVLQEMREYHYI</sequence>
<feature type="domain" description="DUF4614" evidence="2">
    <location>
        <begin position="501"/>
        <end position="671"/>
    </location>
</feature>
<evidence type="ECO:0000313" key="4">
    <source>
        <dbReference type="Proteomes" id="UP000694397"/>
    </source>
</evidence>
<dbReference type="InterPro" id="IPR040120">
    <property type="entry name" value="C19orf44-like"/>
</dbReference>
<dbReference type="CTD" id="120053760"/>
<dbReference type="Proteomes" id="UP000694397">
    <property type="component" value="Chromosome 9"/>
</dbReference>
<accession>A0A8C9RDU0</accession>
<keyword evidence="4" id="KW-1185">Reference proteome</keyword>
<reference evidence="3" key="2">
    <citation type="submission" date="2025-08" db="UniProtKB">
        <authorList>
            <consortium name="Ensembl"/>
        </authorList>
    </citation>
    <scope>IDENTIFICATION</scope>
</reference>
<evidence type="ECO:0000313" key="3">
    <source>
        <dbReference type="Ensembl" id="ENSSFOP00015011736.2"/>
    </source>
</evidence>
<protein>
    <recommendedName>
        <fullName evidence="2">DUF4614 domain-containing protein</fullName>
    </recommendedName>
</protein>
<dbReference type="PANTHER" id="PTHR22409:SF2">
    <property type="entry name" value="CHROMOSOME 19 OPEN READING FRAME 44"/>
    <property type="match status" value="1"/>
</dbReference>
<dbReference type="GeneTree" id="ENSGT00390000002505"/>
<feature type="compositionally biased region" description="Low complexity" evidence="1">
    <location>
        <begin position="185"/>
        <end position="200"/>
    </location>
</feature>
<feature type="compositionally biased region" description="Polar residues" evidence="1">
    <location>
        <begin position="516"/>
        <end position="525"/>
    </location>
</feature>
<feature type="compositionally biased region" description="Acidic residues" evidence="1">
    <location>
        <begin position="435"/>
        <end position="456"/>
    </location>
</feature>
<feature type="region of interest" description="Disordered" evidence="1">
    <location>
        <begin position="399"/>
        <end position="533"/>
    </location>
</feature>
<evidence type="ECO:0000259" key="2">
    <source>
        <dbReference type="Pfam" id="PF15391"/>
    </source>
</evidence>
<evidence type="ECO:0000256" key="1">
    <source>
        <dbReference type="SAM" id="MobiDB-lite"/>
    </source>
</evidence>
<dbReference type="AlphaFoldDB" id="A0A8C9RDU0"/>
<dbReference type="Ensembl" id="ENSSFOT00015011887.2">
    <property type="protein sequence ID" value="ENSSFOP00015011736.2"/>
    <property type="gene ID" value="ENSSFOG00015007554.2"/>
</dbReference>
<name>A0A8C9RDU0_SCLFO</name>
<feature type="compositionally biased region" description="Low complexity" evidence="1">
    <location>
        <begin position="1"/>
        <end position="14"/>
    </location>
</feature>
<dbReference type="OrthoDB" id="2151530at2759"/>
<feature type="region of interest" description="Disordered" evidence="1">
    <location>
        <begin position="166"/>
        <end position="243"/>
    </location>
</feature>
<feature type="compositionally biased region" description="Basic and acidic residues" evidence="1">
    <location>
        <begin position="209"/>
        <end position="220"/>
    </location>
</feature>
<feature type="region of interest" description="Disordered" evidence="1">
    <location>
        <begin position="1"/>
        <end position="33"/>
    </location>
</feature>